<dbReference type="OrthoDB" id="4132046at2759"/>
<evidence type="ECO:0000256" key="1">
    <source>
        <dbReference type="SAM" id="MobiDB-lite"/>
    </source>
</evidence>
<name>A0A2V1DQB8_9PLEO</name>
<reference evidence="2 3" key="1">
    <citation type="journal article" date="2018" name="Sci. Rep.">
        <title>Comparative genomics provides insights into the lifestyle and reveals functional heterogeneity of dark septate endophytic fungi.</title>
        <authorList>
            <person name="Knapp D.G."/>
            <person name="Nemeth J.B."/>
            <person name="Barry K."/>
            <person name="Hainaut M."/>
            <person name="Henrissat B."/>
            <person name="Johnson J."/>
            <person name="Kuo A."/>
            <person name="Lim J.H.P."/>
            <person name="Lipzen A."/>
            <person name="Nolan M."/>
            <person name="Ohm R.A."/>
            <person name="Tamas L."/>
            <person name="Grigoriev I.V."/>
            <person name="Spatafora J.W."/>
            <person name="Nagy L.G."/>
            <person name="Kovacs G.M."/>
        </authorList>
    </citation>
    <scope>NUCLEOTIDE SEQUENCE [LARGE SCALE GENOMIC DNA]</scope>
    <source>
        <strain evidence="2 3">DSE2036</strain>
    </source>
</reference>
<feature type="region of interest" description="Disordered" evidence="1">
    <location>
        <begin position="1"/>
        <end position="22"/>
    </location>
</feature>
<evidence type="ECO:0000313" key="2">
    <source>
        <dbReference type="EMBL" id="PVI00062.1"/>
    </source>
</evidence>
<dbReference type="Proteomes" id="UP000244855">
    <property type="component" value="Unassembled WGS sequence"/>
</dbReference>
<sequence>MSSPHTRPHRHQASASSSSISTDICTAERSAAFSLKNTGEREEKAIEGNDEFKEVALAAPATVKDTLRCQVLDRQGKAITVQRGQNVDTTFADGGKGAWTFKLPVKSAVGKIVCDPAFAKAA</sequence>
<feature type="compositionally biased region" description="Basic residues" evidence="1">
    <location>
        <begin position="1"/>
        <end position="12"/>
    </location>
</feature>
<proteinExistence type="predicted"/>
<dbReference type="AlphaFoldDB" id="A0A2V1DQB8"/>
<dbReference type="EMBL" id="KZ805380">
    <property type="protein sequence ID" value="PVI00062.1"/>
    <property type="molecule type" value="Genomic_DNA"/>
</dbReference>
<organism evidence="2 3">
    <name type="scientific">Periconia macrospinosa</name>
    <dbReference type="NCBI Taxonomy" id="97972"/>
    <lineage>
        <taxon>Eukaryota</taxon>
        <taxon>Fungi</taxon>
        <taxon>Dikarya</taxon>
        <taxon>Ascomycota</taxon>
        <taxon>Pezizomycotina</taxon>
        <taxon>Dothideomycetes</taxon>
        <taxon>Pleosporomycetidae</taxon>
        <taxon>Pleosporales</taxon>
        <taxon>Massarineae</taxon>
        <taxon>Periconiaceae</taxon>
        <taxon>Periconia</taxon>
    </lineage>
</organism>
<evidence type="ECO:0000313" key="3">
    <source>
        <dbReference type="Proteomes" id="UP000244855"/>
    </source>
</evidence>
<protein>
    <submittedName>
        <fullName evidence="2">Uncharacterized protein</fullName>
    </submittedName>
</protein>
<keyword evidence="3" id="KW-1185">Reference proteome</keyword>
<accession>A0A2V1DQB8</accession>
<gene>
    <name evidence="2" type="ORF">DM02DRAFT_655832</name>
</gene>